<reference evidence="2" key="1">
    <citation type="journal article" date="2014" name="Int. J. Syst. Evol. Microbiol.">
        <title>Complete genome sequence of Corynebacterium casei LMG S-19264T (=DSM 44701T), isolated from a smear-ripened cheese.</title>
        <authorList>
            <consortium name="US DOE Joint Genome Institute (JGI-PGF)"/>
            <person name="Walter F."/>
            <person name="Albersmeier A."/>
            <person name="Kalinowski J."/>
            <person name="Ruckert C."/>
        </authorList>
    </citation>
    <scope>NUCLEOTIDE SEQUENCE</scope>
    <source>
        <strain evidence="2">JCM 4956</strain>
    </source>
</reference>
<gene>
    <name evidence="2" type="ORF">GCM10010515_77530</name>
</gene>
<accession>A0A918U6X8</accession>
<evidence type="ECO:0000256" key="1">
    <source>
        <dbReference type="SAM" id="MobiDB-lite"/>
    </source>
</evidence>
<dbReference type="Proteomes" id="UP000645555">
    <property type="component" value="Unassembled WGS sequence"/>
</dbReference>
<dbReference type="EMBL" id="BMWD01000067">
    <property type="protein sequence ID" value="GGY00078.1"/>
    <property type="molecule type" value="Genomic_DNA"/>
</dbReference>
<feature type="region of interest" description="Disordered" evidence="1">
    <location>
        <begin position="1"/>
        <end position="22"/>
    </location>
</feature>
<organism evidence="2 3">
    <name type="scientific">Streptomyces fructofermentans</name>
    <dbReference type="NCBI Taxonomy" id="152141"/>
    <lineage>
        <taxon>Bacteria</taxon>
        <taxon>Bacillati</taxon>
        <taxon>Actinomycetota</taxon>
        <taxon>Actinomycetes</taxon>
        <taxon>Kitasatosporales</taxon>
        <taxon>Streptomycetaceae</taxon>
        <taxon>Streptomyces</taxon>
    </lineage>
</organism>
<protein>
    <submittedName>
        <fullName evidence="2">Uncharacterized protein</fullName>
    </submittedName>
</protein>
<evidence type="ECO:0000313" key="3">
    <source>
        <dbReference type="Proteomes" id="UP000645555"/>
    </source>
</evidence>
<comment type="caution">
    <text evidence="2">The sequence shown here is derived from an EMBL/GenBank/DDBJ whole genome shotgun (WGS) entry which is preliminary data.</text>
</comment>
<sequence>MLPDASGKAARGSQGALMQDQHRSATYHLARHDKIPIGSLVHVEDYKGERADIFLHKDHADSRLRAEFNHITSHQIGHGMWRQRWTHEGRMQQPSEGLEIAVSRWEIIPAHRMPSGTILMTVEEKGLCVWLIREGYCTRALRDEMNRMLGRIAGDGLWIQDWYDYDEALLTSPLIPVCL</sequence>
<keyword evidence="3" id="KW-1185">Reference proteome</keyword>
<evidence type="ECO:0000313" key="2">
    <source>
        <dbReference type="EMBL" id="GGY00078.1"/>
    </source>
</evidence>
<proteinExistence type="predicted"/>
<reference evidence="2" key="2">
    <citation type="submission" date="2020-09" db="EMBL/GenBank/DDBJ databases">
        <authorList>
            <person name="Sun Q."/>
            <person name="Ohkuma M."/>
        </authorList>
    </citation>
    <scope>NUCLEOTIDE SEQUENCE</scope>
    <source>
        <strain evidence="2">JCM 4956</strain>
    </source>
</reference>
<name>A0A918U6X8_9ACTN</name>
<dbReference type="AlphaFoldDB" id="A0A918U6X8"/>